<accession>A0A1G8GNI9</accession>
<evidence type="ECO:0000256" key="1">
    <source>
        <dbReference type="SAM" id="Phobius"/>
    </source>
</evidence>
<gene>
    <name evidence="3" type="ORF">SAMN05421818_1307</name>
</gene>
<dbReference type="Gene3D" id="2.40.50.140">
    <property type="entry name" value="Nucleic acid-binding proteins"/>
    <property type="match status" value="1"/>
</dbReference>
<dbReference type="InterPro" id="IPR000595">
    <property type="entry name" value="cNMP-bd_dom"/>
</dbReference>
<reference evidence="4" key="1">
    <citation type="submission" date="2016-10" db="EMBL/GenBank/DDBJ databases">
        <authorList>
            <person name="Varghese N."/>
            <person name="Submissions S."/>
        </authorList>
    </citation>
    <scope>NUCLEOTIDE SEQUENCE [LARGE SCALE GENOMIC DNA]</scope>
    <source>
        <strain evidence="4">DSM 23313</strain>
    </source>
</reference>
<organism evidence="3 4">
    <name type="scientific">Myroides phaeus</name>
    <dbReference type="NCBI Taxonomy" id="702745"/>
    <lineage>
        <taxon>Bacteria</taxon>
        <taxon>Pseudomonadati</taxon>
        <taxon>Bacteroidota</taxon>
        <taxon>Flavobacteriia</taxon>
        <taxon>Flavobacteriales</taxon>
        <taxon>Flavobacteriaceae</taxon>
        <taxon>Myroides</taxon>
    </lineage>
</organism>
<dbReference type="InterPro" id="IPR012340">
    <property type="entry name" value="NA-bd_OB-fold"/>
</dbReference>
<proteinExistence type="predicted"/>
<evidence type="ECO:0000313" key="4">
    <source>
        <dbReference type="Proteomes" id="UP000243588"/>
    </source>
</evidence>
<keyword evidence="4" id="KW-1185">Reference proteome</keyword>
<sequence length="223" mass="24568">MTVLMIISIIYWIISFLGGGIDNTDIDLDLDVDINADIDVDADVGTDFDLTNNNVDTITDNHIDTAVHTDPSVFIKFLHYINVGKVPFMIVLTLLKFFTWAGTLLATTIPTVSNLGMKSVVILIPLSFIAIFITHYATTPIARFLYNTGYHGEEAIDFIGKEGRMISSISAVKKGNVEILIENDPVKLLVTSKDGQPLSFGDKVLIINKSTDKNVYIAKKINT</sequence>
<keyword evidence="1" id="KW-0472">Membrane</keyword>
<dbReference type="Proteomes" id="UP000243588">
    <property type="component" value="Unassembled WGS sequence"/>
</dbReference>
<feature type="transmembrane region" description="Helical" evidence="1">
    <location>
        <begin position="115"/>
        <end position="137"/>
    </location>
</feature>
<name>A0A1G8GNI9_9FLAO</name>
<dbReference type="PROSITE" id="PS50042">
    <property type="entry name" value="CNMP_BINDING_3"/>
    <property type="match status" value="1"/>
</dbReference>
<dbReference type="RefSeq" id="WP_245722989.1">
    <property type="nucleotide sequence ID" value="NZ_FNDQ01000030.1"/>
</dbReference>
<evidence type="ECO:0000313" key="3">
    <source>
        <dbReference type="EMBL" id="SDH95860.1"/>
    </source>
</evidence>
<feature type="domain" description="Cyclic nucleotide-binding" evidence="2">
    <location>
        <begin position="141"/>
        <end position="223"/>
    </location>
</feature>
<dbReference type="STRING" id="702745.SAMN05421818_1307"/>
<keyword evidence="1" id="KW-0812">Transmembrane</keyword>
<protein>
    <recommendedName>
        <fullName evidence="2">Cyclic nucleotide-binding domain-containing protein</fullName>
    </recommendedName>
</protein>
<dbReference type="AlphaFoldDB" id="A0A1G8GNI9"/>
<keyword evidence="1" id="KW-1133">Transmembrane helix</keyword>
<evidence type="ECO:0000259" key="2">
    <source>
        <dbReference type="PROSITE" id="PS50042"/>
    </source>
</evidence>
<feature type="transmembrane region" description="Helical" evidence="1">
    <location>
        <begin position="86"/>
        <end position="109"/>
    </location>
</feature>
<dbReference type="EMBL" id="FNDQ01000030">
    <property type="protein sequence ID" value="SDH95860.1"/>
    <property type="molecule type" value="Genomic_DNA"/>
</dbReference>